<protein>
    <submittedName>
        <fullName evidence="1">Uncharacterized protein</fullName>
    </submittedName>
</protein>
<dbReference type="OrthoDB" id="853084at2"/>
<dbReference type="AlphaFoldDB" id="A0A512B2I3"/>
<evidence type="ECO:0000313" key="1">
    <source>
        <dbReference type="EMBL" id="GEO06176.1"/>
    </source>
</evidence>
<reference evidence="1 2" key="1">
    <citation type="submission" date="2019-07" db="EMBL/GenBank/DDBJ databases">
        <title>Whole genome shotgun sequence of Adhaeribacter aerolatus NBRC 106133.</title>
        <authorList>
            <person name="Hosoyama A."/>
            <person name="Uohara A."/>
            <person name="Ohji S."/>
            <person name="Ichikawa N."/>
        </authorList>
    </citation>
    <scope>NUCLEOTIDE SEQUENCE [LARGE SCALE GENOMIC DNA]</scope>
    <source>
        <strain evidence="1 2">NBRC 106133</strain>
    </source>
</reference>
<gene>
    <name evidence="1" type="ORF">AAE02nite_38400</name>
</gene>
<dbReference type="Proteomes" id="UP000321532">
    <property type="component" value="Unassembled WGS sequence"/>
</dbReference>
<proteinExistence type="predicted"/>
<dbReference type="RefSeq" id="WP_146901678.1">
    <property type="nucleotide sequence ID" value="NZ_BJYS01000032.1"/>
</dbReference>
<dbReference type="EMBL" id="BJYS01000032">
    <property type="protein sequence ID" value="GEO06176.1"/>
    <property type="molecule type" value="Genomic_DNA"/>
</dbReference>
<comment type="caution">
    <text evidence="1">The sequence shown here is derived from an EMBL/GenBank/DDBJ whole genome shotgun (WGS) entry which is preliminary data.</text>
</comment>
<organism evidence="1 2">
    <name type="scientific">Adhaeribacter aerolatus</name>
    <dbReference type="NCBI Taxonomy" id="670289"/>
    <lineage>
        <taxon>Bacteria</taxon>
        <taxon>Pseudomonadati</taxon>
        <taxon>Bacteroidota</taxon>
        <taxon>Cytophagia</taxon>
        <taxon>Cytophagales</taxon>
        <taxon>Hymenobacteraceae</taxon>
        <taxon>Adhaeribacter</taxon>
    </lineage>
</organism>
<evidence type="ECO:0000313" key="2">
    <source>
        <dbReference type="Proteomes" id="UP000321532"/>
    </source>
</evidence>
<sequence length="86" mass="9883">MVNLIFPPKYMAVYAQCIDDSLPAFEPQEWIQEGRIYQVKHYTEALNNSEGFAVTILDADGEEIHPSPSHWSFASDRFEIFSICLN</sequence>
<name>A0A512B2I3_9BACT</name>
<accession>A0A512B2I3</accession>
<keyword evidence="2" id="KW-1185">Reference proteome</keyword>